<dbReference type="SUPFAM" id="SSF82861">
    <property type="entry name" value="Mechanosensitive channel protein MscS (YggB), transmembrane region"/>
    <property type="match status" value="1"/>
</dbReference>
<comment type="subcellular location">
    <subcellularLocation>
        <location evidence="1">Membrane</location>
        <topology evidence="1">Multi-pass membrane protein</topology>
    </subcellularLocation>
</comment>
<dbReference type="PANTHER" id="PTHR30566:SF5">
    <property type="entry name" value="MECHANOSENSITIVE ION CHANNEL PROTEIN 1, MITOCHONDRIAL-RELATED"/>
    <property type="match status" value="1"/>
</dbReference>
<dbReference type="eggNOG" id="COG0668">
    <property type="taxonomic scope" value="Bacteria"/>
</dbReference>
<gene>
    <name evidence="8" type="ordered locus">PCC7424_1410</name>
</gene>
<feature type="transmembrane region" description="Helical" evidence="6">
    <location>
        <begin position="84"/>
        <end position="102"/>
    </location>
</feature>
<evidence type="ECO:0000256" key="6">
    <source>
        <dbReference type="SAM" id="Phobius"/>
    </source>
</evidence>
<keyword evidence="3 6" id="KW-0812">Transmembrane</keyword>
<dbReference type="Proteomes" id="UP000002384">
    <property type="component" value="Chromosome"/>
</dbReference>
<dbReference type="EMBL" id="CP001291">
    <property type="protein sequence ID" value="ACK69854.1"/>
    <property type="molecule type" value="Genomic_DNA"/>
</dbReference>
<dbReference type="GO" id="GO:0055085">
    <property type="term" value="P:transmembrane transport"/>
    <property type="evidence" value="ECO:0007669"/>
    <property type="project" value="InterPro"/>
</dbReference>
<dbReference type="Gene3D" id="1.10.287.1260">
    <property type="match status" value="1"/>
</dbReference>
<keyword evidence="9" id="KW-1185">Reference proteome</keyword>
<dbReference type="Pfam" id="PF00924">
    <property type="entry name" value="MS_channel_2nd"/>
    <property type="match status" value="1"/>
</dbReference>
<name>B7K894_GLOC7</name>
<reference evidence="9" key="1">
    <citation type="journal article" date="2011" name="MBio">
        <title>Novel metabolic attributes of the genus Cyanothece, comprising a group of unicellular nitrogen-fixing Cyanobacteria.</title>
        <authorList>
            <person name="Bandyopadhyay A."/>
            <person name="Elvitigala T."/>
            <person name="Welsh E."/>
            <person name="Stockel J."/>
            <person name="Liberton M."/>
            <person name="Min H."/>
            <person name="Sherman L.A."/>
            <person name="Pakrasi H.B."/>
        </authorList>
    </citation>
    <scope>NUCLEOTIDE SEQUENCE [LARGE SCALE GENOMIC DNA]</scope>
    <source>
        <strain evidence="9">PCC 7424</strain>
    </source>
</reference>
<evidence type="ECO:0000256" key="3">
    <source>
        <dbReference type="ARBA" id="ARBA00022692"/>
    </source>
</evidence>
<evidence type="ECO:0000313" key="9">
    <source>
        <dbReference type="Proteomes" id="UP000002384"/>
    </source>
</evidence>
<dbReference type="InterPro" id="IPR010920">
    <property type="entry name" value="LSM_dom_sf"/>
</dbReference>
<proteinExistence type="inferred from homology"/>
<comment type="similarity">
    <text evidence="2">Belongs to the MscS (TC 1.A.23) family.</text>
</comment>
<sequence length="362" mass="39977">MINLLESNTYDITLGLFIGALGVIGTFLLPKVAQVLINKIISPPIKDIYLNVAAPDQNLIWAILITSVVDIAFLIVPAPDWLEYGEIVIGLVLSAGIIWLGVRVFKRFFDIYFIEAAFQNNHKINSEVLSLIKFTVNSIFVLIVVFIFTQTHKINIFGLIASLGISGLAIAFAAKTIIEQILGGIVIYIDRPFVTDDYIGLPDGTFGRVESIGIRSTKIRTSGKGTLVIVPNNSLTQMSIENFTGAKKILSLLYLTFYNPIPQEEKALIRQVILDSTSDIFGIDSRSTEVIFKDIISTGNGTKEITQAQINFFILGSGDVSMDLRRQLLDIARQSIAKQLKDYGIAFEIEDKTLNVESPITI</sequence>
<dbReference type="InterPro" id="IPR023408">
    <property type="entry name" value="MscS_beta-dom_sf"/>
</dbReference>
<dbReference type="AlphaFoldDB" id="B7K894"/>
<evidence type="ECO:0000256" key="2">
    <source>
        <dbReference type="ARBA" id="ARBA00008017"/>
    </source>
</evidence>
<accession>B7K894</accession>
<dbReference type="GO" id="GO:0016020">
    <property type="term" value="C:membrane"/>
    <property type="evidence" value="ECO:0007669"/>
    <property type="project" value="UniProtKB-SubCell"/>
</dbReference>
<feature type="domain" description="Mechanosensitive ion channel MscS" evidence="7">
    <location>
        <begin position="176"/>
        <end position="244"/>
    </location>
</feature>
<dbReference type="HOGENOM" id="CLU_745594_0_0_3"/>
<dbReference type="KEGG" id="cyc:PCC7424_1410"/>
<dbReference type="Gene3D" id="2.30.30.60">
    <property type="match status" value="1"/>
</dbReference>
<protein>
    <submittedName>
        <fullName evidence="8">MscS Mechanosensitive ion channel</fullName>
    </submittedName>
</protein>
<keyword evidence="5 6" id="KW-0472">Membrane</keyword>
<evidence type="ECO:0000259" key="7">
    <source>
        <dbReference type="Pfam" id="PF00924"/>
    </source>
</evidence>
<evidence type="ECO:0000256" key="5">
    <source>
        <dbReference type="ARBA" id="ARBA00023136"/>
    </source>
</evidence>
<dbReference type="PANTHER" id="PTHR30566">
    <property type="entry name" value="YNAI-RELATED MECHANOSENSITIVE ION CHANNEL"/>
    <property type="match status" value="1"/>
</dbReference>
<dbReference type="InterPro" id="IPR006685">
    <property type="entry name" value="MscS_channel_2nd"/>
</dbReference>
<dbReference type="RefSeq" id="WP_012598800.1">
    <property type="nucleotide sequence ID" value="NC_011729.1"/>
</dbReference>
<dbReference type="OrthoDB" id="450694at2"/>
<feature type="transmembrane region" description="Helical" evidence="6">
    <location>
        <begin position="58"/>
        <end position="78"/>
    </location>
</feature>
<feature type="transmembrane region" description="Helical" evidence="6">
    <location>
        <begin position="128"/>
        <end position="148"/>
    </location>
</feature>
<evidence type="ECO:0000256" key="1">
    <source>
        <dbReference type="ARBA" id="ARBA00004141"/>
    </source>
</evidence>
<feature type="transmembrane region" description="Helical" evidence="6">
    <location>
        <begin position="12"/>
        <end position="37"/>
    </location>
</feature>
<keyword evidence="4 6" id="KW-1133">Transmembrane helix</keyword>
<dbReference type="InterPro" id="IPR011014">
    <property type="entry name" value="MscS_channel_TM-2"/>
</dbReference>
<evidence type="ECO:0000256" key="4">
    <source>
        <dbReference type="ARBA" id="ARBA00022989"/>
    </source>
</evidence>
<organism evidence="8 9">
    <name type="scientific">Gloeothece citriformis (strain PCC 7424)</name>
    <name type="common">Cyanothece sp. (strain PCC 7424)</name>
    <dbReference type="NCBI Taxonomy" id="65393"/>
    <lineage>
        <taxon>Bacteria</taxon>
        <taxon>Bacillati</taxon>
        <taxon>Cyanobacteriota</taxon>
        <taxon>Cyanophyceae</taxon>
        <taxon>Oscillatoriophycideae</taxon>
        <taxon>Chroococcales</taxon>
        <taxon>Aphanothecaceae</taxon>
        <taxon>Gloeothece</taxon>
        <taxon>Gloeothece citriformis</taxon>
    </lineage>
</organism>
<dbReference type="SUPFAM" id="SSF50182">
    <property type="entry name" value="Sm-like ribonucleoproteins"/>
    <property type="match status" value="1"/>
</dbReference>
<dbReference type="STRING" id="65393.PCC7424_1410"/>
<feature type="transmembrane region" description="Helical" evidence="6">
    <location>
        <begin position="154"/>
        <end position="174"/>
    </location>
</feature>
<evidence type="ECO:0000313" key="8">
    <source>
        <dbReference type="EMBL" id="ACK69854.1"/>
    </source>
</evidence>